<evidence type="ECO:0008006" key="3">
    <source>
        <dbReference type="Google" id="ProtNLM"/>
    </source>
</evidence>
<dbReference type="eggNOG" id="COG2452">
    <property type="taxonomic scope" value="Bacteria"/>
</dbReference>
<name>B4VQD2_9CYAN</name>
<dbReference type="eggNOG" id="COG0675">
    <property type="taxonomic scope" value="Bacteria"/>
</dbReference>
<organism evidence="1 2">
    <name type="scientific">Coleofasciculus chthonoplastes PCC 7420</name>
    <dbReference type="NCBI Taxonomy" id="118168"/>
    <lineage>
        <taxon>Bacteria</taxon>
        <taxon>Bacillati</taxon>
        <taxon>Cyanobacteriota</taxon>
        <taxon>Cyanophyceae</taxon>
        <taxon>Coleofasciculales</taxon>
        <taxon>Coleofasciculaceae</taxon>
        <taxon>Coleofasciculus</taxon>
    </lineage>
</organism>
<sequence length="547" mass="62119">MESYCAKQGWEFEIIQDLGSGMNYKKKGLYGSRSHKHKKNSDRTEGGSQKAMTTITYCKGLPTPADELNPIGFTDLEMFLTSLSDIFYQATVETVNHLLNKEIKFNQSSWNSLMQEKYGISKRYANGVISLAKGKTASATYCRKRQIKQLKSRVQSGKDWVARATKKINLARKFYGKKNWQSSKNGCNFPLSSNLKTRKTNWHHLRQGLHQKKRYIHRLQNQIKHLLRAKIRVKVSRGSVFIVGSKDESYGNQTCQWSGDTLKLRVPNCLEAKFGKYVTSKIGSFSRKINRLPNSGAKTWHFYRKDNRWVVAVQFTPAAVEKVSREIQYGALGIDLNPSSIGWAYVDGQGNLRAGGTIPFQTGLPKGKQDAQLVDVCLKLAALARNFACPVLCESLDFSTKKAQLRERGKKYARMLSAWAYSRFYQILSSILSNRGITIKLCNPAYTSLIGCVKYSRMYGLSSDVAAALAIARRGMNLSERLPRSVSAYLGVNPRKHVWSALYQFNNFIGRCPVVNRRHDYYSVSNWEPLVKADIEQQCRVSAKRKR</sequence>
<reference evidence="1 2" key="1">
    <citation type="submission" date="2008-07" db="EMBL/GenBank/DDBJ databases">
        <authorList>
            <person name="Tandeau de Marsac N."/>
            <person name="Ferriera S."/>
            <person name="Johnson J."/>
            <person name="Kravitz S."/>
            <person name="Beeson K."/>
            <person name="Sutton G."/>
            <person name="Rogers Y.-H."/>
            <person name="Friedman R."/>
            <person name="Frazier M."/>
            <person name="Venter J.C."/>
        </authorList>
    </citation>
    <scope>NUCLEOTIDE SEQUENCE [LARGE SCALE GENOMIC DNA]</scope>
    <source>
        <strain evidence="1 2">PCC 7420</strain>
    </source>
</reference>
<keyword evidence="2" id="KW-1185">Reference proteome</keyword>
<dbReference type="STRING" id="118168.MC7420_6368"/>
<evidence type="ECO:0000313" key="2">
    <source>
        <dbReference type="Proteomes" id="UP000003835"/>
    </source>
</evidence>
<evidence type="ECO:0000313" key="1">
    <source>
        <dbReference type="EMBL" id="EDX75713.1"/>
    </source>
</evidence>
<protein>
    <recommendedName>
        <fullName evidence="3">Transposase DNA-binding domain family</fullName>
    </recommendedName>
</protein>
<proteinExistence type="predicted"/>
<dbReference type="HOGENOM" id="CLU_531808_0_0_3"/>
<dbReference type="EMBL" id="DS989848">
    <property type="protein sequence ID" value="EDX75713.1"/>
    <property type="molecule type" value="Genomic_DNA"/>
</dbReference>
<gene>
    <name evidence="1" type="ORF">MC7420_6368</name>
</gene>
<accession>B4VQD2</accession>
<dbReference type="AlphaFoldDB" id="B4VQD2"/>
<dbReference type="Proteomes" id="UP000003835">
    <property type="component" value="Unassembled WGS sequence"/>
</dbReference>